<reference evidence="9 10" key="1">
    <citation type="journal article" date="2015" name="Stand. Genomic Sci.">
        <title>Genome sequence and description of the mosquitocidal and heavy metal tolerant strain Lysinibacillus sphaericus CBAM5.</title>
        <authorList>
            <person name="Pena-Montenegro T.D."/>
            <person name="Lozano L."/>
            <person name="Dussan J."/>
        </authorList>
    </citation>
    <scope>NUCLEOTIDE SEQUENCE [LARGE SCALE GENOMIC DNA]</scope>
    <source>
        <strain evidence="9 10">CBAM5</strain>
    </source>
</reference>
<dbReference type="Pfam" id="PF13241">
    <property type="entry name" value="NAD_binding_7"/>
    <property type="match status" value="1"/>
</dbReference>
<dbReference type="Gene3D" id="3.40.50.720">
    <property type="entry name" value="NAD(P)-binding Rossmann-like Domain"/>
    <property type="match status" value="1"/>
</dbReference>
<organism evidence="9 10">
    <name type="scientific">Lysinibacillus sphaericus CBAM5</name>
    <dbReference type="NCBI Taxonomy" id="1400869"/>
    <lineage>
        <taxon>Bacteria</taxon>
        <taxon>Bacillati</taxon>
        <taxon>Bacillota</taxon>
        <taxon>Bacilli</taxon>
        <taxon>Bacillales</taxon>
        <taxon>Bacillaceae</taxon>
        <taxon>Lysinibacillus</taxon>
    </lineage>
</organism>
<proteinExistence type="predicted"/>
<dbReference type="Pfam" id="PF14824">
    <property type="entry name" value="Sirohm_synth_M"/>
    <property type="match status" value="1"/>
</dbReference>
<evidence type="ECO:0000256" key="1">
    <source>
        <dbReference type="ARBA" id="ARBA00005010"/>
    </source>
</evidence>
<dbReference type="PANTHER" id="PTHR35330:SF1">
    <property type="entry name" value="SIROHEME BIOSYNTHESIS PROTEIN MET8"/>
    <property type="match status" value="1"/>
</dbReference>
<keyword evidence="3" id="KW-0560">Oxidoreductase</keyword>
<dbReference type="GO" id="GO:0043115">
    <property type="term" value="F:precorrin-2 dehydrogenase activity"/>
    <property type="evidence" value="ECO:0007669"/>
    <property type="project" value="UniProtKB-EC"/>
</dbReference>
<keyword evidence="4" id="KW-0520">NAD</keyword>
<evidence type="ECO:0000313" key="10">
    <source>
        <dbReference type="Proteomes" id="UP000023555"/>
    </source>
</evidence>
<dbReference type="InterPro" id="IPR036291">
    <property type="entry name" value="NAD(P)-bd_dom_sf"/>
</dbReference>
<protein>
    <recommendedName>
        <fullName evidence="2">precorrin-2 dehydrogenase</fullName>
        <ecNumber evidence="2">1.3.1.76</ecNumber>
    </recommendedName>
</protein>
<dbReference type="Proteomes" id="UP000023555">
    <property type="component" value="Unassembled WGS sequence"/>
</dbReference>
<dbReference type="HOGENOM" id="CLU_011276_8_1_9"/>
<dbReference type="Gene3D" id="1.10.8.610">
    <property type="entry name" value="SirC, precorrin-2 dehydrogenase, C-terminal helical domain-like"/>
    <property type="match status" value="1"/>
</dbReference>
<evidence type="ECO:0000313" key="9">
    <source>
        <dbReference type="EMBL" id="EWH32877.1"/>
    </source>
</evidence>
<dbReference type="InterPro" id="IPR042518">
    <property type="entry name" value="SirC_C"/>
</dbReference>
<dbReference type="UniPathway" id="UPA00262">
    <property type="reaction ID" value="UER00222"/>
</dbReference>
<dbReference type="EMBL" id="AYKQ01000030">
    <property type="protein sequence ID" value="EWH30934.1"/>
    <property type="molecule type" value="Genomic_DNA"/>
</dbReference>
<keyword evidence="5" id="KW-0627">Porphyrin biosynthesis</keyword>
<dbReference type="SUPFAM" id="SSF51735">
    <property type="entry name" value="NAD(P)-binding Rossmann-fold domains"/>
    <property type="match status" value="1"/>
</dbReference>
<dbReference type="EC" id="1.3.1.76" evidence="2"/>
<sequence length="213" mass="24101">MMTNYFPIHINLEYKTVVIVGGGHVATQKVASLLPAKANIVIVSPTLHEDLQPLVEWGQITWKRKEFEPRDLDDAILIIAATNVTTVNEAVQEAAQHWQLMNRTDRQSESDFITPATVRRGPLVLTVSTSGASPGLARKIKADLEDQFDDAYEDYVCFLQQARLMIVAKFDKGPQRREALQALLEPNILEWTRQGEMDRREAYLQQLLMGAKQ</sequence>
<comment type="pathway">
    <text evidence="1">Porphyrin-containing compound metabolism; siroheme biosynthesis; sirohydrochlorin from precorrin-2: step 1/1.</text>
</comment>
<comment type="catalytic activity">
    <reaction evidence="6">
        <text>precorrin-2 + NAD(+) = sirohydrochlorin + NADH + 2 H(+)</text>
        <dbReference type="Rhea" id="RHEA:15613"/>
        <dbReference type="ChEBI" id="CHEBI:15378"/>
        <dbReference type="ChEBI" id="CHEBI:57540"/>
        <dbReference type="ChEBI" id="CHEBI:57945"/>
        <dbReference type="ChEBI" id="CHEBI:58351"/>
        <dbReference type="ChEBI" id="CHEBI:58827"/>
        <dbReference type="EC" id="1.3.1.76"/>
    </reaction>
</comment>
<dbReference type="AlphaFoldDB" id="W7RMU6"/>
<dbReference type="InterPro" id="IPR028161">
    <property type="entry name" value="Met8-like"/>
</dbReference>
<dbReference type="EMBL" id="AYKQ01000009">
    <property type="protein sequence ID" value="EWH32877.1"/>
    <property type="molecule type" value="Genomic_DNA"/>
</dbReference>
<gene>
    <name evidence="9" type="ORF">P799_12455</name>
    <name evidence="8" type="ORF">P799_21980</name>
</gene>
<evidence type="ECO:0000256" key="2">
    <source>
        <dbReference type="ARBA" id="ARBA00012400"/>
    </source>
</evidence>
<feature type="domain" description="Siroheme synthase central" evidence="7">
    <location>
        <begin position="120"/>
        <end position="147"/>
    </location>
</feature>
<evidence type="ECO:0000256" key="6">
    <source>
        <dbReference type="ARBA" id="ARBA00047561"/>
    </source>
</evidence>
<evidence type="ECO:0000256" key="3">
    <source>
        <dbReference type="ARBA" id="ARBA00023002"/>
    </source>
</evidence>
<dbReference type="PANTHER" id="PTHR35330">
    <property type="entry name" value="SIROHEME BIOSYNTHESIS PROTEIN MET8"/>
    <property type="match status" value="1"/>
</dbReference>
<evidence type="ECO:0000256" key="5">
    <source>
        <dbReference type="ARBA" id="ARBA00023244"/>
    </source>
</evidence>
<dbReference type="NCBIfam" id="TIGR01470">
    <property type="entry name" value="cysG_Nterm"/>
    <property type="match status" value="1"/>
</dbReference>
<evidence type="ECO:0000256" key="4">
    <source>
        <dbReference type="ARBA" id="ARBA00023027"/>
    </source>
</evidence>
<dbReference type="InterPro" id="IPR028281">
    <property type="entry name" value="Sirohaem_synthase_central"/>
</dbReference>
<name>W7RMU6_LYSSH</name>
<dbReference type="SUPFAM" id="SSF75615">
    <property type="entry name" value="Siroheme synthase middle domains-like"/>
    <property type="match status" value="1"/>
</dbReference>
<dbReference type="GO" id="GO:0004325">
    <property type="term" value="F:ferrochelatase activity"/>
    <property type="evidence" value="ECO:0007669"/>
    <property type="project" value="InterPro"/>
</dbReference>
<evidence type="ECO:0000313" key="8">
    <source>
        <dbReference type="EMBL" id="EWH30934.1"/>
    </source>
</evidence>
<accession>W7RMU6</accession>
<dbReference type="GO" id="GO:0019354">
    <property type="term" value="P:siroheme biosynthetic process"/>
    <property type="evidence" value="ECO:0007669"/>
    <property type="project" value="UniProtKB-UniPathway"/>
</dbReference>
<dbReference type="InterPro" id="IPR006367">
    <property type="entry name" value="Sirohaem_synthase_N"/>
</dbReference>
<comment type="caution">
    <text evidence="9">The sequence shown here is derived from an EMBL/GenBank/DDBJ whole genome shotgun (WGS) entry which is preliminary data.</text>
</comment>
<evidence type="ECO:0000259" key="7">
    <source>
        <dbReference type="Pfam" id="PF14824"/>
    </source>
</evidence>